<comment type="caution">
    <text evidence="2">The sequence shown here is derived from an EMBL/GenBank/DDBJ whole genome shotgun (WGS) entry which is preliminary data.</text>
</comment>
<feature type="non-terminal residue" evidence="2">
    <location>
        <position position="1"/>
    </location>
</feature>
<organism evidence="2 3">
    <name type="scientific">Polarella glacialis</name>
    <name type="common">Dinoflagellate</name>
    <dbReference type="NCBI Taxonomy" id="89957"/>
    <lineage>
        <taxon>Eukaryota</taxon>
        <taxon>Sar</taxon>
        <taxon>Alveolata</taxon>
        <taxon>Dinophyceae</taxon>
        <taxon>Suessiales</taxon>
        <taxon>Suessiaceae</taxon>
        <taxon>Polarella</taxon>
    </lineage>
</organism>
<gene>
    <name evidence="2" type="ORF">PGLA2088_LOCUS39522</name>
</gene>
<feature type="region of interest" description="Disordered" evidence="1">
    <location>
        <begin position="45"/>
        <end position="67"/>
    </location>
</feature>
<feature type="non-terminal residue" evidence="2">
    <location>
        <position position="126"/>
    </location>
</feature>
<evidence type="ECO:0000313" key="3">
    <source>
        <dbReference type="Proteomes" id="UP000626109"/>
    </source>
</evidence>
<name>A0A813KW67_POLGL</name>
<reference evidence="2" key="1">
    <citation type="submission" date="2021-02" db="EMBL/GenBank/DDBJ databases">
        <authorList>
            <person name="Dougan E. K."/>
            <person name="Rhodes N."/>
            <person name="Thang M."/>
            <person name="Chan C."/>
        </authorList>
    </citation>
    <scope>NUCLEOTIDE SEQUENCE</scope>
</reference>
<dbReference type="EMBL" id="CAJNNW010033154">
    <property type="protein sequence ID" value="CAE8717410.1"/>
    <property type="molecule type" value="Genomic_DNA"/>
</dbReference>
<dbReference type="Proteomes" id="UP000626109">
    <property type="component" value="Unassembled WGS sequence"/>
</dbReference>
<protein>
    <submittedName>
        <fullName evidence="2">Uncharacterized protein</fullName>
    </submittedName>
</protein>
<proteinExistence type="predicted"/>
<sequence>SWARRLVASLKRCWRSEALPEAQRQVDRRLAEMAVTAHDDAEAAAGAESSLLRPASSGAARNLSKQGIRAAMTRRRMPVLAAEATRLRARTELLCDACELLLGEAGPERKSPCVREVEQLLDDASV</sequence>
<evidence type="ECO:0000313" key="2">
    <source>
        <dbReference type="EMBL" id="CAE8717410.1"/>
    </source>
</evidence>
<accession>A0A813KW67</accession>
<dbReference type="AlphaFoldDB" id="A0A813KW67"/>
<evidence type="ECO:0000256" key="1">
    <source>
        <dbReference type="SAM" id="MobiDB-lite"/>
    </source>
</evidence>